<accession>A0A8S5T7J1</accession>
<dbReference type="InterPro" id="IPR023385">
    <property type="entry name" value="YopX-like_C"/>
</dbReference>
<dbReference type="EMBL" id="BK032768">
    <property type="protein sequence ID" value="DAF59309.1"/>
    <property type="molecule type" value="Genomic_DNA"/>
</dbReference>
<proteinExistence type="predicted"/>
<dbReference type="Pfam" id="PF09643">
    <property type="entry name" value="YopX"/>
    <property type="match status" value="1"/>
</dbReference>
<dbReference type="NCBIfam" id="TIGR01671">
    <property type="entry name" value="phage_TIGR01671"/>
    <property type="match status" value="1"/>
</dbReference>
<organism evidence="2">
    <name type="scientific">Siphoviridae sp. ctAsH36</name>
    <dbReference type="NCBI Taxonomy" id="2827799"/>
    <lineage>
        <taxon>Viruses</taxon>
        <taxon>Duplodnaviria</taxon>
        <taxon>Heunggongvirae</taxon>
        <taxon>Uroviricota</taxon>
        <taxon>Caudoviricetes</taxon>
    </lineage>
</organism>
<protein>
    <submittedName>
        <fullName evidence="2">YopX protein</fullName>
    </submittedName>
</protein>
<name>A0A8S5T7J1_9CAUD</name>
<reference evidence="2" key="1">
    <citation type="journal article" date="2021" name="Proc. Natl. Acad. Sci. U.S.A.">
        <title>A Catalog of Tens of Thousands of Viruses from Human Metagenomes Reveals Hidden Associations with Chronic Diseases.</title>
        <authorList>
            <person name="Tisza M.J."/>
            <person name="Buck C.B."/>
        </authorList>
    </citation>
    <scope>NUCLEOTIDE SEQUENCE</scope>
    <source>
        <strain evidence="2">CtAsH36</strain>
    </source>
</reference>
<sequence>MREILFKAKRKDNGEWVEGYYQKRYCLSDNEESLIFHADSYKVWEYAEIIPETLCQFTGLCDKNGKKIWENDILMAHLDESYPEDVTYETVEWNVAGWVAHETGSTDREYIDKFDLEHFKVVGNIFDNKELLQEGHK</sequence>
<evidence type="ECO:0000259" key="1">
    <source>
        <dbReference type="Pfam" id="PF09643"/>
    </source>
</evidence>
<feature type="domain" description="YopX protein" evidence="1">
    <location>
        <begin position="6"/>
        <end position="133"/>
    </location>
</feature>
<dbReference type="Gene3D" id="2.30.30.290">
    <property type="entry name" value="YopX-like domains"/>
    <property type="match status" value="1"/>
</dbReference>
<dbReference type="InterPro" id="IPR010024">
    <property type="entry name" value="CHP16711"/>
</dbReference>
<evidence type="ECO:0000313" key="2">
    <source>
        <dbReference type="EMBL" id="DAF59309.1"/>
    </source>
</evidence>
<dbReference type="SUPFAM" id="SSF159006">
    <property type="entry name" value="YopX-like"/>
    <property type="match status" value="1"/>
</dbReference>
<dbReference type="InterPro" id="IPR019096">
    <property type="entry name" value="YopX_protein"/>
</dbReference>